<evidence type="ECO:0000259" key="8">
    <source>
        <dbReference type="Pfam" id="PF04151"/>
    </source>
</evidence>
<dbReference type="PROSITE" id="PS51892">
    <property type="entry name" value="SUBTILASE"/>
    <property type="match status" value="1"/>
</dbReference>
<feature type="active site" description="Charge relay system" evidence="5">
    <location>
        <position position="233"/>
    </location>
</feature>
<dbReference type="InterPro" id="IPR007280">
    <property type="entry name" value="Peptidase_C_arc/bac"/>
</dbReference>
<dbReference type="InterPro" id="IPR023828">
    <property type="entry name" value="Peptidase_S8_Ser-AS"/>
</dbReference>
<feature type="active site" description="Charge relay system" evidence="5">
    <location>
        <position position="174"/>
    </location>
</feature>
<dbReference type="Gene3D" id="3.40.50.200">
    <property type="entry name" value="Peptidase S8/S53 domain"/>
    <property type="match status" value="1"/>
</dbReference>
<evidence type="ECO:0000256" key="5">
    <source>
        <dbReference type="PROSITE-ProRule" id="PRU01240"/>
    </source>
</evidence>
<keyword evidence="2 5" id="KW-0645">Protease</keyword>
<dbReference type="InterPro" id="IPR036852">
    <property type="entry name" value="Peptidase_S8/S53_dom_sf"/>
</dbReference>
<keyword evidence="10" id="KW-1185">Reference proteome</keyword>
<dbReference type="RefSeq" id="WP_230528146.1">
    <property type="nucleotide sequence ID" value="NZ_JAJGAK010000004.1"/>
</dbReference>
<accession>A0ABS8JL58</accession>
<protein>
    <submittedName>
        <fullName evidence="9">S8 family serine peptidase</fullName>
    </submittedName>
</protein>
<dbReference type="Proteomes" id="UP001165293">
    <property type="component" value="Unassembled WGS sequence"/>
</dbReference>
<dbReference type="PROSITE" id="PS00138">
    <property type="entry name" value="SUBTILASE_SER"/>
    <property type="match status" value="1"/>
</dbReference>
<evidence type="ECO:0000256" key="3">
    <source>
        <dbReference type="ARBA" id="ARBA00022801"/>
    </source>
</evidence>
<dbReference type="InterPro" id="IPR050131">
    <property type="entry name" value="Peptidase_S8_subtilisin-like"/>
</dbReference>
<dbReference type="Pfam" id="PF04151">
    <property type="entry name" value="PPC"/>
    <property type="match status" value="1"/>
</dbReference>
<dbReference type="Pfam" id="PF00082">
    <property type="entry name" value="Peptidase_S8"/>
    <property type="match status" value="1"/>
</dbReference>
<evidence type="ECO:0000256" key="4">
    <source>
        <dbReference type="ARBA" id="ARBA00022825"/>
    </source>
</evidence>
<dbReference type="PROSITE" id="PS00136">
    <property type="entry name" value="SUBTILASE_ASP"/>
    <property type="match status" value="1"/>
</dbReference>
<dbReference type="PANTHER" id="PTHR43806">
    <property type="entry name" value="PEPTIDASE S8"/>
    <property type="match status" value="1"/>
</dbReference>
<dbReference type="PANTHER" id="PTHR43806:SF11">
    <property type="entry name" value="CEREVISIN-RELATED"/>
    <property type="match status" value="1"/>
</dbReference>
<keyword evidence="4 5" id="KW-0720">Serine protease</keyword>
<dbReference type="SUPFAM" id="SSF52743">
    <property type="entry name" value="Subtilisin-like"/>
    <property type="match status" value="1"/>
</dbReference>
<evidence type="ECO:0000313" key="9">
    <source>
        <dbReference type="EMBL" id="MCC8364354.1"/>
    </source>
</evidence>
<dbReference type="PRINTS" id="PR00723">
    <property type="entry name" value="SUBTILISIN"/>
</dbReference>
<comment type="similarity">
    <text evidence="1 5 6">Belongs to the peptidase S8 family.</text>
</comment>
<feature type="domain" description="Peptidase S8/S53" evidence="7">
    <location>
        <begin position="165"/>
        <end position="465"/>
    </location>
</feature>
<dbReference type="InterPro" id="IPR023827">
    <property type="entry name" value="Peptidase_S8_Asp-AS"/>
</dbReference>
<dbReference type="InterPro" id="IPR015500">
    <property type="entry name" value="Peptidase_S8_subtilisin-rel"/>
</dbReference>
<name>A0ABS8JL58_9GAMM</name>
<evidence type="ECO:0000259" key="7">
    <source>
        <dbReference type="Pfam" id="PF00082"/>
    </source>
</evidence>
<evidence type="ECO:0000256" key="2">
    <source>
        <dbReference type="ARBA" id="ARBA00022670"/>
    </source>
</evidence>
<gene>
    <name evidence="9" type="ORF">LK996_14870</name>
</gene>
<dbReference type="Gene3D" id="2.60.120.380">
    <property type="match status" value="1"/>
</dbReference>
<organism evidence="9 10">
    <name type="scientific">Noviluteimonas lactosilytica</name>
    <dbReference type="NCBI Taxonomy" id="2888523"/>
    <lineage>
        <taxon>Bacteria</taxon>
        <taxon>Pseudomonadati</taxon>
        <taxon>Pseudomonadota</taxon>
        <taxon>Gammaproteobacteria</taxon>
        <taxon>Lysobacterales</taxon>
        <taxon>Lysobacteraceae</taxon>
        <taxon>Noviluteimonas</taxon>
    </lineage>
</organism>
<dbReference type="EMBL" id="JAJGAK010000004">
    <property type="protein sequence ID" value="MCC8364354.1"/>
    <property type="molecule type" value="Genomic_DNA"/>
</dbReference>
<comment type="caution">
    <text evidence="9">The sequence shown here is derived from an EMBL/GenBank/DDBJ whole genome shotgun (WGS) entry which is preliminary data.</text>
</comment>
<dbReference type="InterPro" id="IPR000209">
    <property type="entry name" value="Peptidase_S8/S53_dom"/>
</dbReference>
<proteinExistence type="inferred from homology"/>
<evidence type="ECO:0000313" key="10">
    <source>
        <dbReference type="Proteomes" id="UP001165293"/>
    </source>
</evidence>
<evidence type="ECO:0000256" key="1">
    <source>
        <dbReference type="ARBA" id="ARBA00011073"/>
    </source>
</evidence>
<reference evidence="9" key="1">
    <citation type="submission" date="2021-10" db="EMBL/GenBank/DDBJ databases">
        <authorList>
            <person name="Lyu M."/>
            <person name="Wang X."/>
            <person name="Meng X."/>
            <person name="Xu K."/>
        </authorList>
    </citation>
    <scope>NUCLEOTIDE SEQUENCE</scope>
    <source>
        <strain evidence="9">A6</strain>
    </source>
</reference>
<keyword evidence="3 5" id="KW-0378">Hydrolase</keyword>
<sequence>MQSIRFGLAVALAFAAAAPLVAIGGTWSTGGLRDGERHAGVIVHYVDPVAPRDARSLHLRATSLFSNAVARAKVAGVRLAQVRQSVAGDVLAFEQPLDRQEMTRLMRELAADPRVARVEPDLVLTHMAIARATTTPDDPGFATQWHFHDPVAGINASQAWSTTTGAGKIVAVIDTGVVPHADMDANVLPGYDFISTSWRSGRPTEGRAPGGIDLGDWSNPGECLAKGNESTWHGTHVAGTIAQVTGNGHMGAGVAHGAKVLPVRVLGRCGGQLSDIADAVVWAAGGDVPGVPPNETPADVINLSLGGGGPCTAGNAMQNAIDIAVSRGSVVVVSAGNANGDASKQFPANCTQTIVVGATDVRGARTYYSNFGALVDIAAPGGGKDPADGDAAFIWQAMNAGTTVATADSFEGIVGTSMAAPHVSAVVALMQAVSPARMTGATAEHLLRTSARAFPATPSMPIGAGMLDASLAVASAKAANPCTMPGGCVPAQSTPAVDRVAARVEAGSGATNAGHVFRIVVPTGAKLASVRTFGGTGDATLLVRYGAEPMSNAFDHRSARTGNTETVSLRSPRPGVWYVKVAGAHAGVSLHARID</sequence>
<evidence type="ECO:0000256" key="6">
    <source>
        <dbReference type="RuleBase" id="RU003355"/>
    </source>
</evidence>
<feature type="active site" description="Charge relay system" evidence="5">
    <location>
        <position position="417"/>
    </location>
</feature>
<feature type="domain" description="Peptidase C-terminal archaeal/bacterial" evidence="8">
    <location>
        <begin position="515"/>
        <end position="583"/>
    </location>
</feature>